<reference evidence="2 3" key="1">
    <citation type="submission" date="2023-09" db="EMBL/GenBank/DDBJ databases">
        <title>Micromonospora halotolerans DSM 45598 genome sequence.</title>
        <authorList>
            <person name="Mo P."/>
        </authorList>
    </citation>
    <scope>NUCLEOTIDE SEQUENCE [LARGE SCALE GENOMIC DNA]</scope>
    <source>
        <strain evidence="2 3">DSM 45598</strain>
    </source>
</reference>
<dbReference type="InterPro" id="IPR000182">
    <property type="entry name" value="GNAT_dom"/>
</dbReference>
<keyword evidence="3" id="KW-1185">Reference proteome</keyword>
<dbReference type="PANTHER" id="PTHR43610">
    <property type="entry name" value="BLL6696 PROTEIN"/>
    <property type="match status" value="1"/>
</dbReference>
<name>A0ABY9ZVS2_9ACTN</name>
<sequence>MVCQASRGRSVPLPFPTRLTAPLLDGELVRLEPLEHRHAADLAIAAEENRTSYRFTWMPTAGEVSDYIDAQLARAAAGSLMPSAQVAKASGRAVGATAYWDPRLWPDRDELCALEVGFTWLAASAQGSGLNTETKFLLFAHAFEQWQVARVDLKTDARNKRSRAAIERVGAQFEGVLRCWSRSWAPNEEGLLRDSAMYSILASEWPACRARLQTRLAKGH</sequence>
<dbReference type="GO" id="GO:0016740">
    <property type="term" value="F:transferase activity"/>
    <property type="evidence" value="ECO:0007669"/>
    <property type="project" value="UniProtKB-KW"/>
</dbReference>
<dbReference type="Proteomes" id="UP001303001">
    <property type="component" value="Chromosome"/>
</dbReference>
<gene>
    <name evidence="2" type="ORF">RMN56_29910</name>
</gene>
<keyword evidence="2" id="KW-0808">Transferase</keyword>
<dbReference type="EMBL" id="CP134876">
    <property type="protein sequence ID" value="WNM39284.1"/>
    <property type="molecule type" value="Genomic_DNA"/>
</dbReference>
<protein>
    <submittedName>
        <fullName evidence="2">GNAT family protein</fullName>
        <ecNumber evidence="2">2.-.-.-</ecNumber>
    </submittedName>
</protein>
<dbReference type="PANTHER" id="PTHR43610:SF1">
    <property type="entry name" value="N-ACETYLTRANSFERASE DOMAIN-CONTAINING PROTEIN"/>
    <property type="match status" value="1"/>
</dbReference>
<dbReference type="EC" id="2.-.-.-" evidence="2"/>
<dbReference type="PROSITE" id="PS51186">
    <property type="entry name" value="GNAT"/>
    <property type="match status" value="1"/>
</dbReference>
<accession>A0ABY9ZVS2</accession>
<dbReference type="SUPFAM" id="SSF55729">
    <property type="entry name" value="Acyl-CoA N-acyltransferases (Nat)"/>
    <property type="match status" value="1"/>
</dbReference>
<feature type="domain" description="N-acetyltransferase" evidence="1">
    <location>
        <begin position="29"/>
        <end position="194"/>
    </location>
</feature>
<dbReference type="RefSeq" id="WP_313721205.1">
    <property type="nucleotide sequence ID" value="NZ_CP134876.1"/>
</dbReference>
<dbReference type="InterPro" id="IPR016181">
    <property type="entry name" value="Acyl_CoA_acyltransferase"/>
</dbReference>
<evidence type="ECO:0000259" key="1">
    <source>
        <dbReference type="PROSITE" id="PS51186"/>
    </source>
</evidence>
<evidence type="ECO:0000313" key="3">
    <source>
        <dbReference type="Proteomes" id="UP001303001"/>
    </source>
</evidence>
<dbReference type="Pfam" id="PF13302">
    <property type="entry name" value="Acetyltransf_3"/>
    <property type="match status" value="1"/>
</dbReference>
<evidence type="ECO:0000313" key="2">
    <source>
        <dbReference type="EMBL" id="WNM39284.1"/>
    </source>
</evidence>
<organism evidence="2 3">
    <name type="scientific">Micromonospora halotolerans</name>
    <dbReference type="NCBI Taxonomy" id="709879"/>
    <lineage>
        <taxon>Bacteria</taxon>
        <taxon>Bacillati</taxon>
        <taxon>Actinomycetota</taxon>
        <taxon>Actinomycetes</taxon>
        <taxon>Micromonosporales</taxon>
        <taxon>Micromonosporaceae</taxon>
        <taxon>Micromonospora</taxon>
    </lineage>
</organism>
<dbReference type="Gene3D" id="3.40.630.30">
    <property type="match status" value="1"/>
</dbReference>
<proteinExistence type="predicted"/>